<evidence type="ECO:0000313" key="3">
    <source>
        <dbReference type="Proteomes" id="UP000198461"/>
    </source>
</evidence>
<keyword evidence="1" id="KW-0732">Signal</keyword>
<evidence type="ECO:0000313" key="2">
    <source>
        <dbReference type="EMBL" id="SIN73099.1"/>
    </source>
</evidence>
<reference evidence="2 3" key="1">
    <citation type="submission" date="2016-11" db="EMBL/GenBank/DDBJ databases">
        <authorList>
            <person name="Jaros S."/>
            <person name="Januszkiewicz K."/>
            <person name="Wedrychowicz H."/>
        </authorList>
    </citation>
    <scope>NUCLEOTIDE SEQUENCE [LARGE SCALE GENOMIC DNA]</scope>
    <source>
        <strain evidence="2 3">DSM 17737</strain>
    </source>
</reference>
<dbReference type="SUPFAM" id="SSF143744">
    <property type="entry name" value="GlcG-like"/>
    <property type="match status" value="1"/>
</dbReference>
<keyword evidence="3" id="KW-1185">Reference proteome</keyword>
<organism evidence="2 3">
    <name type="scientific">Sulfurivirga caldicuralii</name>
    <dbReference type="NCBI Taxonomy" id="364032"/>
    <lineage>
        <taxon>Bacteria</taxon>
        <taxon>Pseudomonadati</taxon>
        <taxon>Pseudomonadota</taxon>
        <taxon>Gammaproteobacteria</taxon>
        <taxon>Thiotrichales</taxon>
        <taxon>Piscirickettsiaceae</taxon>
        <taxon>Sulfurivirga</taxon>
    </lineage>
</organism>
<proteinExistence type="predicted"/>
<accession>A0A1N6DQL8</accession>
<dbReference type="STRING" id="364032.SAMN05443662_0350"/>
<dbReference type="Proteomes" id="UP000198461">
    <property type="component" value="Unassembled WGS sequence"/>
</dbReference>
<feature type="signal peptide" evidence="1">
    <location>
        <begin position="1"/>
        <end position="18"/>
    </location>
</feature>
<dbReference type="AlphaFoldDB" id="A0A1N6DQL8"/>
<name>A0A1N6DQL8_9GAMM</name>
<dbReference type="InterPro" id="IPR038084">
    <property type="entry name" value="PduO/GlcC-like_sf"/>
</dbReference>
<dbReference type="Pfam" id="PF03928">
    <property type="entry name" value="HbpS-like"/>
    <property type="match status" value="1"/>
</dbReference>
<dbReference type="EMBL" id="FSRE01000001">
    <property type="protein sequence ID" value="SIN73099.1"/>
    <property type="molecule type" value="Genomic_DNA"/>
</dbReference>
<gene>
    <name evidence="2" type="ORF">SAMN05443662_0350</name>
</gene>
<protein>
    <submittedName>
        <fullName evidence="2">Uncharacterized conserved protein GlcG, DUF336 family</fullName>
    </submittedName>
</protein>
<dbReference type="Gene3D" id="3.30.450.150">
    <property type="entry name" value="Haem-degrading domain"/>
    <property type="match status" value="1"/>
</dbReference>
<dbReference type="OrthoDB" id="5786851at2"/>
<dbReference type="InterPro" id="IPR052517">
    <property type="entry name" value="GlcG_carb_metab_protein"/>
</dbReference>
<dbReference type="PANTHER" id="PTHR34309">
    <property type="entry name" value="SLR1406 PROTEIN"/>
    <property type="match status" value="1"/>
</dbReference>
<dbReference type="InterPro" id="IPR005624">
    <property type="entry name" value="PduO/GlcC-like"/>
</dbReference>
<dbReference type="RefSeq" id="WP_084188185.1">
    <property type="nucleotide sequence ID" value="NZ_FSRE01000001.1"/>
</dbReference>
<dbReference type="PANTHER" id="PTHR34309:SF10">
    <property type="entry name" value="SLR1406 PROTEIN"/>
    <property type="match status" value="1"/>
</dbReference>
<sequence>MKKLALIGLLACSTATWANEEPLVVNVPRLSADVVVKIAQGALDACRKEGIPVTATVVDRNGIAQIQLRDTTAPPVSYSISFKKAYTAVMFNARGSELEKRWKSPLTTLDEGLAFMAGSVPIKAGGRLYGAVGVSGAPDGMVDEKCAAAGVNAVIEDLEMM</sequence>
<feature type="chain" id="PRO_5012139095" evidence="1">
    <location>
        <begin position="19"/>
        <end position="161"/>
    </location>
</feature>
<evidence type="ECO:0000256" key="1">
    <source>
        <dbReference type="SAM" id="SignalP"/>
    </source>
</evidence>